<dbReference type="VEuPathDB" id="VectorBase:LOC119184058"/>
<dbReference type="PANTHER" id="PTHR47272">
    <property type="entry name" value="DDE_TNP_1_7 DOMAIN-CONTAINING PROTEIN"/>
    <property type="match status" value="1"/>
</dbReference>
<comment type="caution">
    <text evidence="2">The sequence shown here is derived from an EMBL/GenBank/DDBJ whole genome shotgun (WGS) entry which is preliminary data.</text>
</comment>
<reference evidence="2" key="1">
    <citation type="journal article" date="2020" name="Cell">
        <title>Large-Scale Comparative Analyses of Tick Genomes Elucidate Their Genetic Diversity and Vector Capacities.</title>
        <authorList>
            <consortium name="Tick Genome and Microbiome Consortium (TIGMIC)"/>
            <person name="Jia N."/>
            <person name="Wang J."/>
            <person name="Shi W."/>
            <person name="Du L."/>
            <person name="Sun Y."/>
            <person name="Zhan W."/>
            <person name="Jiang J.F."/>
            <person name="Wang Q."/>
            <person name="Zhang B."/>
            <person name="Ji P."/>
            <person name="Bell-Sakyi L."/>
            <person name="Cui X.M."/>
            <person name="Yuan T.T."/>
            <person name="Jiang B.G."/>
            <person name="Yang W.F."/>
            <person name="Lam T.T."/>
            <person name="Chang Q.C."/>
            <person name="Ding S.J."/>
            <person name="Wang X.J."/>
            <person name="Zhu J.G."/>
            <person name="Ruan X.D."/>
            <person name="Zhao L."/>
            <person name="Wei J.T."/>
            <person name="Ye R.Z."/>
            <person name="Que T.C."/>
            <person name="Du C.H."/>
            <person name="Zhou Y.H."/>
            <person name="Cheng J.X."/>
            <person name="Dai P.F."/>
            <person name="Guo W.B."/>
            <person name="Han X.H."/>
            <person name="Huang E.J."/>
            <person name="Li L.F."/>
            <person name="Wei W."/>
            <person name="Gao Y.C."/>
            <person name="Liu J.Z."/>
            <person name="Shao H.Z."/>
            <person name="Wang X."/>
            <person name="Wang C.C."/>
            <person name="Yang T.C."/>
            <person name="Huo Q.B."/>
            <person name="Li W."/>
            <person name="Chen H.Y."/>
            <person name="Chen S.E."/>
            <person name="Zhou L.G."/>
            <person name="Ni X.B."/>
            <person name="Tian J.H."/>
            <person name="Sheng Y."/>
            <person name="Liu T."/>
            <person name="Pan Y.S."/>
            <person name="Xia L.Y."/>
            <person name="Li J."/>
            <person name="Zhao F."/>
            <person name="Cao W.C."/>
        </authorList>
    </citation>
    <scope>NUCLEOTIDE SEQUENCE</scope>
    <source>
        <strain evidence="2">Rmic-2018</strain>
    </source>
</reference>
<evidence type="ECO:0000313" key="3">
    <source>
        <dbReference type="Proteomes" id="UP000821866"/>
    </source>
</evidence>
<dbReference type="PANTHER" id="PTHR47272:SF1">
    <property type="entry name" value="PIGGYBAC TRANSPOSABLE ELEMENT-DERIVED PROTEIN 3-LIKE"/>
    <property type="match status" value="1"/>
</dbReference>
<gene>
    <name evidence="2" type="ORF">HPB51_001124</name>
</gene>
<dbReference type="InterPro" id="IPR029526">
    <property type="entry name" value="PGBD"/>
</dbReference>
<dbReference type="Pfam" id="PF13843">
    <property type="entry name" value="DDE_Tnp_1_7"/>
    <property type="match status" value="1"/>
</dbReference>
<keyword evidence="3" id="KW-1185">Reference proteome</keyword>
<sequence length="170" mass="19550">MTTALIASCEISGNRFEKLRNTLHIVDANKPDINDRLWKVRPLLKNFQARCHDLEVEEHLCIDEQIVPSKGRLDIKQYVKGKPHPWGVTVFMLCGESGLIYDFLVYQGSWTELNESEKQQYGVTGAIVSHLSERMPPFVGHKLFLIITLLRCSYCAPRVNEKYLQLVLYA</sequence>
<evidence type="ECO:0000259" key="1">
    <source>
        <dbReference type="Pfam" id="PF13843"/>
    </source>
</evidence>
<organism evidence="2 3">
    <name type="scientific">Rhipicephalus microplus</name>
    <name type="common">Cattle tick</name>
    <name type="synonym">Boophilus microplus</name>
    <dbReference type="NCBI Taxonomy" id="6941"/>
    <lineage>
        <taxon>Eukaryota</taxon>
        <taxon>Metazoa</taxon>
        <taxon>Ecdysozoa</taxon>
        <taxon>Arthropoda</taxon>
        <taxon>Chelicerata</taxon>
        <taxon>Arachnida</taxon>
        <taxon>Acari</taxon>
        <taxon>Parasitiformes</taxon>
        <taxon>Ixodida</taxon>
        <taxon>Ixodoidea</taxon>
        <taxon>Ixodidae</taxon>
        <taxon>Rhipicephalinae</taxon>
        <taxon>Rhipicephalus</taxon>
        <taxon>Boophilus</taxon>
    </lineage>
</organism>
<proteinExistence type="predicted"/>
<dbReference type="AlphaFoldDB" id="A0A9J6EVZ3"/>
<accession>A0A9J6EVZ3</accession>
<feature type="domain" description="PiggyBac transposable element-derived protein" evidence="1">
    <location>
        <begin position="10"/>
        <end position="134"/>
    </location>
</feature>
<protein>
    <recommendedName>
        <fullName evidence="1">PiggyBac transposable element-derived protein domain-containing protein</fullName>
    </recommendedName>
</protein>
<reference evidence="2" key="2">
    <citation type="submission" date="2021-09" db="EMBL/GenBank/DDBJ databases">
        <authorList>
            <person name="Jia N."/>
            <person name="Wang J."/>
            <person name="Shi W."/>
            <person name="Du L."/>
            <person name="Sun Y."/>
            <person name="Zhan W."/>
            <person name="Jiang J."/>
            <person name="Wang Q."/>
            <person name="Zhang B."/>
            <person name="Ji P."/>
            <person name="Sakyi L.B."/>
            <person name="Cui X."/>
            <person name="Yuan T."/>
            <person name="Jiang B."/>
            <person name="Yang W."/>
            <person name="Lam T.T.-Y."/>
            <person name="Chang Q."/>
            <person name="Ding S."/>
            <person name="Wang X."/>
            <person name="Zhu J."/>
            <person name="Ruan X."/>
            <person name="Zhao L."/>
            <person name="Wei J."/>
            <person name="Que T."/>
            <person name="Du C."/>
            <person name="Cheng J."/>
            <person name="Dai P."/>
            <person name="Han X."/>
            <person name="Huang E."/>
            <person name="Gao Y."/>
            <person name="Liu J."/>
            <person name="Shao H."/>
            <person name="Ye R."/>
            <person name="Li L."/>
            <person name="Wei W."/>
            <person name="Wang X."/>
            <person name="Wang C."/>
            <person name="Huo Q."/>
            <person name="Li W."/>
            <person name="Guo W."/>
            <person name="Chen H."/>
            <person name="Chen S."/>
            <person name="Zhou L."/>
            <person name="Zhou L."/>
            <person name="Ni X."/>
            <person name="Tian J."/>
            <person name="Zhou Y."/>
            <person name="Sheng Y."/>
            <person name="Liu T."/>
            <person name="Pan Y."/>
            <person name="Xia L."/>
            <person name="Li J."/>
            <person name="Zhao F."/>
            <person name="Cao W."/>
        </authorList>
    </citation>
    <scope>NUCLEOTIDE SEQUENCE</scope>
    <source>
        <strain evidence="2">Rmic-2018</strain>
        <tissue evidence="2">Larvae</tissue>
    </source>
</reference>
<evidence type="ECO:0000313" key="2">
    <source>
        <dbReference type="EMBL" id="KAH8038341.1"/>
    </source>
</evidence>
<dbReference type="Proteomes" id="UP000821866">
    <property type="component" value="Chromosome 1"/>
</dbReference>
<name>A0A9J6EVZ3_RHIMP</name>
<dbReference type="EMBL" id="JABSTU010000001">
    <property type="protein sequence ID" value="KAH8038341.1"/>
    <property type="molecule type" value="Genomic_DNA"/>
</dbReference>